<dbReference type="EMBL" id="BK014973">
    <property type="protein sequence ID" value="DAD85091.1"/>
    <property type="molecule type" value="Genomic_DNA"/>
</dbReference>
<sequence length="38" mass="4110">MPLGPADCGRALYAECQKQPCMVGRPHLPFRPASLGLK</sequence>
<accession>A0A8S5MT01</accession>
<proteinExistence type="predicted"/>
<reference evidence="1" key="1">
    <citation type="journal article" date="2021" name="Proc. Natl. Acad. Sci. U.S.A.">
        <title>A Catalog of Tens of Thousands of Viruses from Human Metagenomes Reveals Hidden Associations with Chronic Diseases.</title>
        <authorList>
            <person name="Tisza M.J."/>
            <person name="Buck C.B."/>
        </authorList>
    </citation>
    <scope>NUCLEOTIDE SEQUENCE</scope>
    <source>
        <strain evidence="1">CtbWL16</strain>
    </source>
</reference>
<organism evidence="1">
    <name type="scientific">Myoviridae sp. ctbWL16</name>
    <dbReference type="NCBI Taxonomy" id="2826668"/>
    <lineage>
        <taxon>Viruses</taxon>
        <taxon>Duplodnaviria</taxon>
        <taxon>Heunggongvirae</taxon>
        <taxon>Uroviricota</taxon>
        <taxon>Caudoviricetes</taxon>
    </lineage>
</organism>
<evidence type="ECO:0000313" key="1">
    <source>
        <dbReference type="EMBL" id="DAD85091.1"/>
    </source>
</evidence>
<protein>
    <submittedName>
        <fullName evidence="1">Uncharacterized protein</fullName>
    </submittedName>
</protein>
<name>A0A8S5MT01_9CAUD</name>